<dbReference type="PANTHER" id="PTHR28259">
    <property type="entry name" value="FLUORIDE EXPORT PROTEIN 1-RELATED"/>
    <property type="match status" value="1"/>
</dbReference>
<feature type="binding site" evidence="12">
    <location>
        <position position="85"/>
    </location>
    <ligand>
        <name>Na(+)</name>
        <dbReference type="ChEBI" id="CHEBI:29101"/>
        <note>structural</note>
    </ligand>
</feature>
<comment type="function">
    <text evidence="12">Fluoride-specific ion channel. Important for reducing fluoride concentration in the cell, thus reducing its toxicity.</text>
</comment>
<keyword evidence="12" id="KW-0813">Transport</keyword>
<feature type="transmembrane region" description="Helical" evidence="12">
    <location>
        <begin position="38"/>
        <end position="62"/>
    </location>
</feature>
<evidence type="ECO:0000256" key="2">
    <source>
        <dbReference type="ARBA" id="ARBA00022475"/>
    </source>
</evidence>
<dbReference type="GO" id="GO:0140114">
    <property type="term" value="P:cellular detoxification of fluoride"/>
    <property type="evidence" value="ECO:0007669"/>
    <property type="project" value="UniProtKB-UniRule"/>
</dbReference>
<dbReference type="EMBL" id="JADJMS010000019">
    <property type="protein sequence ID" value="MBK7415286.1"/>
    <property type="molecule type" value="Genomic_DNA"/>
</dbReference>
<evidence type="ECO:0000256" key="12">
    <source>
        <dbReference type="HAMAP-Rule" id="MF_00454"/>
    </source>
</evidence>
<keyword evidence="6 12" id="KW-0915">Sodium</keyword>
<keyword evidence="8 12" id="KW-0472">Membrane</keyword>
<keyword evidence="4 12" id="KW-0812">Transmembrane</keyword>
<name>A0A935KAN9_9RHOO</name>
<feature type="transmembrane region" description="Helical" evidence="12">
    <location>
        <begin position="74"/>
        <end position="92"/>
    </location>
</feature>
<evidence type="ECO:0000256" key="3">
    <source>
        <dbReference type="ARBA" id="ARBA00022519"/>
    </source>
</evidence>
<keyword evidence="2 12" id="KW-1003">Cell membrane</keyword>
<evidence type="ECO:0000256" key="6">
    <source>
        <dbReference type="ARBA" id="ARBA00023053"/>
    </source>
</evidence>
<dbReference type="InterPro" id="IPR003691">
    <property type="entry name" value="FluC"/>
</dbReference>
<organism evidence="13 14">
    <name type="scientific">Candidatus Dechloromonas phosphorivorans</name>
    <dbReference type="NCBI Taxonomy" id="2899244"/>
    <lineage>
        <taxon>Bacteria</taxon>
        <taxon>Pseudomonadati</taxon>
        <taxon>Pseudomonadota</taxon>
        <taxon>Betaproteobacteria</taxon>
        <taxon>Rhodocyclales</taxon>
        <taxon>Azonexaceae</taxon>
        <taxon>Dechloromonas</taxon>
    </lineage>
</organism>
<evidence type="ECO:0000256" key="1">
    <source>
        <dbReference type="ARBA" id="ARBA00004651"/>
    </source>
</evidence>
<dbReference type="GO" id="GO:0005886">
    <property type="term" value="C:plasma membrane"/>
    <property type="evidence" value="ECO:0007669"/>
    <property type="project" value="UniProtKB-SubCell"/>
</dbReference>
<dbReference type="Pfam" id="PF02537">
    <property type="entry name" value="CRCB"/>
    <property type="match status" value="1"/>
</dbReference>
<dbReference type="GO" id="GO:0062054">
    <property type="term" value="F:fluoride channel activity"/>
    <property type="evidence" value="ECO:0007669"/>
    <property type="project" value="UniProtKB-UniRule"/>
</dbReference>
<comment type="subcellular location">
    <subcellularLocation>
        <location evidence="1 12">Cell membrane</location>
        <topology evidence="1 12">Multi-pass membrane protein</topology>
    </subcellularLocation>
</comment>
<keyword evidence="12" id="KW-0479">Metal-binding</keyword>
<proteinExistence type="inferred from homology"/>
<evidence type="ECO:0000256" key="5">
    <source>
        <dbReference type="ARBA" id="ARBA00022989"/>
    </source>
</evidence>
<evidence type="ECO:0000256" key="10">
    <source>
        <dbReference type="ARBA" id="ARBA00035120"/>
    </source>
</evidence>
<keyword evidence="5 12" id="KW-1133">Transmembrane helix</keyword>
<accession>A0A935KAN9</accession>
<keyword evidence="3" id="KW-0997">Cell inner membrane</keyword>
<protein>
    <recommendedName>
        <fullName evidence="12">Fluoride-specific ion channel FluC</fullName>
    </recommendedName>
</protein>
<dbReference type="Proteomes" id="UP000739411">
    <property type="component" value="Unassembled WGS sequence"/>
</dbReference>
<evidence type="ECO:0000256" key="8">
    <source>
        <dbReference type="ARBA" id="ARBA00023136"/>
    </source>
</evidence>
<evidence type="ECO:0000256" key="4">
    <source>
        <dbReference type="ARBA" id="ARBA00022692"/>
    </source>
</evidence>
<evidence type="ECO:0000256" key="9">
    <source>
        <dbReference type="ARBA" id="ARBA00023303"/>
    </source>
</evidence>
<dbReference type="HAMAP" id="MF_00454">
    <property type="entry name" value="FluC"/>
    <property type="match status" value="1"/>
</dbReference>
<evidence type="ECO:0000313" key="13">
    <source>
        <dbReference type="EMBL" id="MBK7415286.1"/>
    </source>
</evidence>
<comment type="activity regulation">
    <text evidence="12">Na(+) is not transported, but it plays an essential structural role and its presence is essential for fluoride channel function.</text>
</comment>
<dbReference type="AlphaFoldDB" id="A0A935KAN9"/>
<evidence type="ECO:0000256" key="7">
    <source>
        <dbReference type="ARBA" id="ARBA00023065"/>
    </source>
</evidence>
<dbReference type="NCBIfam" id="TIGR00494">
    <property type="entry name" value="crcB"/>
    <property type="match status" value="1"/>
</dbReference>
<comment type="caution">
    <text evidence="13">The sequence shown here is derived from an EMBL/GenBank/DDBJ whole genome shotgun (WGS) entry which is preliminary data.</text>
</comment>
<evidence type="ECO:0000313" key="14">
    <source>
        <dbReference type="Proteomes" id="UP000739411"/>
    </source>
</evidence>
<reference evidence="13 14" key="1">
    <citation type="submission" date="2020-10" db="EMBL/GenBank/DDBJ databases">
        <title>Connecting structure to function with the recovery of over 1000 high-quality activated sludge metagenome-assembled genomes encoding full-length rRNA genes using long-read sequencing.</title>
        <authorList>
            <person name="Singleton C.M."/>
            <person name="Petriglieri F."/>
            <person name="Kristensen J.M."/>
            <person name="Kirkegaard R.H."/>
            <person name="Michaelsen T.Y."/>
            <person name="Andersen M.H."/>
            <person name="Karst S.M."/>
            <person name="Dueholm M.S."/>
            <person name="Nielsen P.H."/>
            <person name="Albertsen M."/>
        </authorList>
    </citation>
    <scope>NUCLEOTIDE SEQUENCE [LARGE SCALE GENOMIC DNA]</scope>
    <source>
        <strain evidence="13">EsbW_18-Q3-R4-48_BATAC.463</strain>
    </source>
</reference>
<dbReference type="GO" id="GO:0046872">
    <property type="term" value="F:metal ion binding"/>
    <property type="evidence" value="ECO:0007669"/>
    <property type="project" value="UniProtKB-KW"/>
</dbReference>
<dbReference type="PANTHER" id="PTHR28259:SF1">
    <property type="entry name" value="FLUORIDE EXPORT PROTEIN 1-RELATED"/>
    <property type="match status" value="1"/>
</dbReference>
<sequence>MSALHNLTALNFLAVGAGAALGAWSRWLLGLALNPLFIALPLGTLAANVIGGYLIGIAVGIFHINTHFPLAWKLFAITGFLGGLTTFSTFSAEVVERLLAGQPMLAIGLATIHLAGSLTATYLGLLTVGATRIWS</sequence>
<comment type="similarity">
    <text evidence="10 12">Belongs to the fluoride channel Fluc/FEX (TC 1.A.43) family.</text>
</comment>
<comment type="catalytic activity">
    <reaction evidence="11">
        <text>fluoride(in) = fluoride(out)</text>
        <dbReference type="Rhea" id="RHEA:76159"/>
        <dbReference type="ChEBI" id="CHEBI:17051"/>
    </reaction>
    <physiologicalReaction direction="left-to-right" evidence="11">
        <dbReference type="Rhea" id="RHEA:76160"/>
    </physiologicalReaction>
</comment>
<evidence type="ECO:0000256" key="11">
    <source>
        <dbReference type="ARBA" id="ARBA00035585"/>
    </source>
</evidence>
<keyword evidence="7 12" id="KW-0406">Ion transport</keyword>
<dbReference type="NCBIfam" id="NF010792">
    <property type="entry name" value="PRK14196.1"/>
    <property type="match status" value="1"/>
</dbReference>
<feature type="transmembrane region" description="Helical" evidence="12">
    <location>
        <begin position="104"/>
        <end position="128"/>
    </location>
</feature>
<feature type="binding site" evidence="12">
    <location>
        <position position="82"/>
    </location>
    <ligand>
        <name>Na(+)</name>
        <dbReference type="ChEBI" id="CHEBI:29101"/>
        <note>structural</note>
    </ligand>
</feature>
<gene>
    <name evidence="12 13" type="primary">crcB</name>
    <name evidence="12" type="synonym">fluC</name>
    <name evidence="13" type="ORF">IPJ38_09475</name>
</gene>
<keyword evidence="9 12" id="KW-0407">Ion channel</keyword>